<evidence type="ECO:0000313" key="3">
    <source>
        <dbReference type="Proteomes" id="UP001232148"/>
    </source>
</evidence>
<name>A0AAD9HGB4_9PEZI</name>
<organism evidence="2 3">
    <name type="scientific">Colletotrichum zoysiae</name>
    <dbReference type="NCBI Taxonomy" id="1216348"/>
    <lineage>
        <taxon>Eukaryota</taxon>
        <taxon>Fungi</taxon>
        <taxon>Dikarya</taxon>
        <taxon>Ascomycota</taxon>
        <taxon>Pezizomycotina</taxon>
        <taxon>Sordariomycetes</taxon>
        <taxon>Hypocreomycetidae</taxon>
        <taxon>Glomerellales</taxon>
        <taxon>Glomerellaceae</taxon>
        <taxon>Colletotrichum</taxon>
        <taxon>Colletotrichum graminicola species complex</taxon>
    </lineage>
</organism>
<evidence type="ECO:0000313" key="2">
    <source>
        <dbReference type="EMBL" id="KAK2027666.1"/>
    </source>
</evidence>
<comment type="caution">
    <text evidence="2">The sequence shown here is derived from an EMBL/GenBank/DDBJ whole genome shotgun (WGS) entry which is preliminary data.</text>
</comment>
<accession>A0AAD9HGB4</accession>
<keyword evidence="3" id="KW-1185">Reference proteome</keyword>
<feature type="signal peptide" evidence="1">
    <location>
        <begin position="1"/>
        <end position="27"/>
    </location>
</feature>
<gene>
    <name evidence="2" type="ORF">LX32DRAFT_433705</name>
</gene>
<protein>
    <submittedName>
        <fullName evidence="2">Uncharacterized protein</fullName>
    </submittedName>
</protein>
<feature type="chain" id="PRO_5042254011" evidence="1">
    <location>
        <begin position="28"/>
        <end position="97"/>
    </location>
</feature>
<sequence length="97" mass="10868">MTVGDARRWMIARQLGLWICGWRSLGAVGDSRPVGVWLSHPTLLRGRGSGAVAEMRNNWMGPTKLLELTGNRSNRWRVRSGSDKTTLDILQSLPKPR</sequence>
<dbReference type="AlphaFoldDB" id="A0AAD9HGB4"/>
<proteinExistence type="predicted"/>
<evidence type="ECO:0000256" key="1">
    <source>
        <dbReference type="SAM" id="SignalP"/>
    </source>
</evidence>
<keyword evidence="1" id="KW-0732">Signal</keyword>
<dbReference type="Proteomes" id="UP001232148">
    <property type="component" value="Unassembled WGS sequence"/>
</dbReference>
<dbReference type="EMBL" id="MU842891">
    <property type="protein sequence ID" value="KAK2027666.1"/>
    <property type="molecule type" value="Genomic_DNA"/>
</dbReference>
<reference evidence="2" key="1">
    <citation type="submission" date="2021-06" db="EMBL/GenBank/DDBJ databases">
        <title>Comparative genomics, transcriptomics and evolutionary studies reveal genomic signatures of adaptation to plant cell wall in hemibiotrophic fungi.</title>
        <authorList>
            <consortium name="DOE Joint Genome Institute"/>
            <person name="Baroncelli R."/>
            <person name="Diaz J.F."/>
            <person name="Benocci T."/>
            <person name="Peng M."/>
            <person name="Battaglia E."/>
            <person name="Haridas S."/>
            <person name="Andreopoulos W."/>
            <person name="Labutti K."/>
            <person name="Pangilinan J."/>
            <person name="Floch G.L."/>
            <person name="Makela M.R."/>
            <person name="Henrissat B."/>
            <person name="Grigoriev I.V."/>
            <person name="Crouch J.A."/>
            <person name="De Vries R.P."/>
            <person name="Sukno S.A."/>
            <person name="Thon M.R."/>
        </authorList>
    </citation>
    <scope>NUCLEOTIDE SEQUENCE</scope>
    <source>
        <strain evidence="2">MAFF235873</strain>
    </source>
</reference>